<sequence length="149" mass="15903">MLVEGTGGVESATFSVDARPAFLATTFFAGVFLLPACGPFFDADVDLFAVALLPADFFADVADAFLAEPFFADAFVVVFFAAAFFAVTAFGVLSLPSAAVNAAPSIRNVTIFSHQQASSAPCHDRSTLRRFLGHDISRVEVRERNCLQV</sequence>
<dbReference type="Proteomes" id="UP000027451">
    <property type="component" value="Unassembled WGS sequence"/>
</dbReference>
<accession>A0A656QBG5</accession>
<proteinExistence type="predicted"/>
<protein>
    <submittedName>
        <fullName evidence="2">Membrane protein</fullName>
    </submittedName>
</protein>
<keyword evidence="3" id="KW-1185">Reference proteome</keyword>
<keyword evidence="1" id="KW-1133">Transmembrane helix</keyword>
<dbReference type="AlphaFoldDB" id="A0A656QBG5"/>
<evidence type="ECO:0000256" key="1">
    <source>
        <dbReference type="SAM" id="Phobius"/>
    </source>
</evidence>
<name>A0A656QBG5_9BURK</name>
<evidence type="ECO:0000313" key="3">
    <source>
        <dbReference type="Proteomes" id="UP000027451"/>
    </source>
</evidence>
<comment type="caution">
    <text evidence="2">The sequence shown here is derived from an EMBL/GenBank/DDBJ whole genome shotgun (WGS) entry which is preliminary data.</text>
</comment>
<keyword evidence="1" id="KW-0812">Transmembrane</keyword>
<reference evidence="2 3" key="1">
    <citation type="submission" date="2014-03" db="EMBL/GenBank/DDBJ databases">
        <title>Draft Genome Sequences of Four Burkholderia Strains.</title>
        <authorList>
            <person name="Liu X.Y."/>
            <person name="Li C.X."/>
            <person name="Xu J.H."/>
        </authorList>
    </citation>
    <scope>NUCLEOTIDE SEQUENCE [LARGE SCALE GENOMIC DNA]</scope>
    <source>
        <strain evidence="2 3">OP-1</strain>
    </source>
</reference>
<gene>
    <name evidence="2" type="ORF">BG60_23460</name>
</gene>
<organism evidence="2 3">
    <name type="scientific">Caballeronia zhejiangensis</name>
    <dbReference type="NCBI Taxonomy" id="871203"/>
    <lineage>
        <taxon>Bacteria</taxon>
        <taxon>Pseudomonadati</taxon>
        <taxon>Pseudomonadota</taxon>
        <taxon>Betaproteobacteria</taxon>
        <taxon>Burkholderiales</taxon>
        <taxon>Burkholderiaceae</taxon>
        <taxon>Caballeronia</taxon>
    </lineage>
</organism>
<keyword evidence="1" id="KW-0472">Membrane</keyword>
<feature type="transmembrane region" description="Helical" evidence="1">
    <location>
        <begin position="74"/>
        <end position="95"/>
    </location>
</feature>
<feature type="transmembrane region" description="Helical" evidence="1">
    <location>
        <begin position="21"/>
        <end position="41"/>
    </location>
</feature>
<evidence type="ECO:0000313" key="2">
    <source>
        <dbReference type="EMBL" id="KDR26263.1"/>
    </source>
</evidence>
<dbReference type="EMBL" id="JFHD01000036">
    <property type="protein sequence ID" value="KDR26263.1"/>
    <property type="molecule type" value="Genomic_DNA"/>
</dbReference>